<protein>
    <submittedName>
        <fullName evidence="1">Uncharacterized protein</fullName>
    </submittedName>
</protein>
<sequence>MDTCEDKTYREQQLQAVKDYEEKLKDEPLSQHCLIHRVSTKEGTEYCYEGCSRLHRLACGHVIYTEMASMCGKNCSAPVSNYAPFMCAVCEHWKTVQSKQVPRRSSHFTELILPDFPALDQSQVPFFVRARACTAVYLLPKSHVLVLQSMKDIAVARLDDKIHLDHILDEITEITKGCSASFIDSITQGIASCIENQHLWIATTYEELAVANVYVAGVWDDAAQPGMLTQLAKRLKVDVVKVHGLIDAVTKTLADLKARAAIASFMPMFAKMFPAKDLKHKQFASLVLSLWYRVQKCGLLSCQLILQHWLRIVAACIHAAILANDLVMPIHKICAAVGVSQYGHIGDNFDLDVLLLVEDGEFAPIWGRTIESRRNRKLKARKAQAKQMQVGSSVSFKVDTSIVTAEMEEETTQLLKGFGVDSSFDDVEDGSLKRRRVA</sequence>
<dbReference type="AlphaFoldDB" id="A0A9W8Y725"/>
<dbReference type="OrthoDB" id="3793130at2759"/>
<accession>A0A9W8Y725</accession>
<organism evidence="1 2">
    <name type="scientific">Neocucurbitaria cava</name>
    <dbReference type="NCBI Taxonomy" id="798079"/>
    <lineage>
        <taxon>Eukaryota</taxon>
        <taxon>Fungi</taxon>
        <taxon>Dikarya</taxon>
        <taxon>Ascomycota</taxon>
        <taxon>Pezizomycotina</taxon>
        <taxon>Dothideomycetes</taxon>
        <taxon>Pleosporomycetidae</taxon>
        <taxon>Pleosporales</taxon>
        <taxon>Pleosporineae</taxon>
        <taxon>Cucurbitariaceae</taxon>
        <taxon>Neocucurbitaria</taxon>
    </lineage>
</organism>
<proteinExistence type="predicted"/>
<dbReference type="EMBL" id="JAPEUY010000009">
    <property type="protein sequence ID" value="KAJ4369675.1"/>
    <property type="molecule type" value="Genomic_DNA"/>
</dbReference>
<gene>
    <name evidence="1" type="ORF">N0V83_005437</name>
</gene>
<keyword evidence="2" id="KW-1185">Reference proteome</keyword>
<dbReference type="Proteomes" id="UP001140560">
    <property type="component" value="Unassembled WGS sequence"/>
</dbReference>
<comment type="caution">
    <text evidence="1">The sequence shown here is derived from an EMBL/GenBank/DDBJ whole genome shotgun (WGS) entry which is preliminary data.</text>
</comment>
<evidence type="ECO:0000313" key="1">
    <source>
        <dbReference type="EMBL" id="KAJ4369675.1"/>
    </source>
</evidence>
<name>A0A9W8Y725_9PLEO</name>
<reference evidence="1" key="1">
    <citation type="submission" date="2022-10" db="EMBL/GenBank/DDBJ databases">
        <title>Tapping the CABI collections for fungal endophytes: first genome assemblies for Collariella, Neodidymelliopsis, Ascochyta clinopodiicola, Didymella pomorum, Didymosphaeria variabile, Neocosmospora piperis and Neocucurbitaria cava.</title>
        <authorList>
            <person name="Hill R."/>
        </authorList>
    </citation>
    <scope>NUCLEOTIDE SEQUENCE</scope>
    <source>
        <strain evidence="1">IMI 356814</strain>
    </source>
</reference>
<evidence type="ECO:0000313" key="2">
    <source>
        <dbReference type="Proteomes" id="UP001140560"/>
    </source>
</evidence>